<dbReference type="Proteomes" id="UP000030680">
    <property type="component" value="Unassembled WGS sequence"/>
</dbReference>
<organism evidence="2 3">
    <name type="scientific">Galdieria sulphuraria</name>
    <name type="common">Red alga</name>
    <dbReference type="NCBI Taxonomy" id="130081"/>
    <lineage>
        <taxon>Eukaryota</taxon>
        <taxon>Rhodophyta</taxon>
        <taxon>Bangiophyceae</taxon>
        <taxon>Galdieriales</taxon>
        <taxon>Galdieriaceae</taxon>
        <taxon>Galdieria</taxon>
    </lineage>
</organism>
<dbReference type="Pfam" id="PF09493">
    <property type="entry name" value="DUF2389"/>
    <property type="match status" value="1"/>
</dbReference>
<keyword evidence="1" id="KW-0472">Membrane</keyword>
<dbReference type="RefSeq" id="XP_005705159.1">
    <property type="nucleotide sequence ID" value="XM_005705102.1"/>
</dbReference>
<keyword evidence="1" id="KW-0812">Transmembrane</keyword>
<proteinExistence type="predicted"/>
<dbReference type="OrthoDB" id="2946at2759"/>
<dbReference type="AlphaFoldDB" id="M2XYR5"/>
<dbReference type="eggNOG" id="ENOG502S85E">
    <property type="taxonomic scope" value="Eukaryota"/>
</dbReference>
<reference evidence="3" key="1">
    <citation type="journal article" date="2013" name="Science">
        <title>Gene transfer from bacteria and archaea facilitated evolution of an extremophilic eukaryote.</title>
        <authorList>
            <person name="Schonknecht G."/>
            <person name="Chen W.H."/>
            <person name="Ternes C.M."/>
            <person name="Barbier G.G."/>
            <person name="Shrestha R.P."/>
            <person name="Stanke M."/>
            <person name="Brautigam A."/>
            <person name="Baker B.J."/>
            <person name="Banfield J.F."/>
            <person name="Garavito R.M."/>
            <person name="Carr K."/>
            <person name="Wilkerson C."/>
            <person name="Rensing S.A."/>
            <person name="Gagneul D."/>
            <person name="Dickenson N.E."/>
            <person name="Oesterhelt C."/>
            <person name="Lercher M.J."/>
            <person name="Weber A.P."/>
        </authorList>
    </citation>
    <scope>NUCLEOTIDE SEQUENCE [LARGE SCALE GENOMIC DNA]</scope>
    <source>
        <strain evidence="3">074W</strain>
    </source>
</reference>
<evidence type="ECO:0000313" key="3">
    <source>
        <dbReference type="Proteomes" id="UP000030680"/>
    </source>
</evidence>
<keyword evidence="1" id="KW-1133">Transmembrane helix</keyword>
<keyword evidence="3" id="KW-1185">Reference proteome</keyword>
<dbReference type="OMA" id="MGWLQRD"/>
<protein>
    <submittedName>
        <fullName evidence="2">Uncharacterized protein</fullName>
    </submittedName>
</protein>
<sequence length="187" mass="20987">MEILRDFETVYPGRSTCYTTPAFSFPTAVFPLFLSSFGWPVFRRFQEREPKPCSLCGGYRVVPCDVCSGVGKVKKGVFNRNNSVKKDSLVGSQWTAVVPVQGRRHFVCTTKKGKGKDMVAVLQNTCGRKEARSSVEVPIQVLKNRKLWNSGWICIEDLQHSSKTCFKCKQKGVIRCPRCEGIGQVVL</sequence>
<evidence type="ECO:0000256" key="1">
    <source>
        <dbReference type="SAM" id="Phobius"/>
    </source>
</evidence>
<dbReference type="Gramene" id="EME28639">
    <property type="protein sequence ID" value="EME28639"/>
    <property type="gene ID" value="Gasu_38470"/>
</dbReference>
<dbReference type="GeneID" id="17087494"/>
<accession>M2XYR5</accession>
<name>M2XYR5_GALSU</name>
<feature type="transmembrane region" description="Helical" evidence="1">
    <location>
        <begin position="22"/>
        <end position="42"/>
    </location>
</feature>
<gene>
    <name evidence="2" type="ORF">Gasu_38470</name>
</gene>
<dbReference type="InterPro" id="IPR012663">
    <property type="entry name" value="CHP02450_Tryp"/>
</dbReference>
<evidence type="ECO:0000313" key="2">
    <source>
        <dbReference type="EMBL" id="EME28639.1"/>
    </source>
</evidence>
<dbReference type="NCBIfam" id="TIGR02450">
    <property type="entry name" value="TIGR02450 family Trp-rich protein"/>
    <property type="match status" value="1"/>
</dbReference>
<dbReference type="EMBL" id="KB454517">
    <property type="protein sequence ID" value="EME28639.1"/>
    <property type="molecule type" value="Genomic_DNA"/>
</dbReference>